<feature type="active site" description="Charge relay system" evidence="5">
    <location>
        <position position="295"/>
    </location>
</feature>
<dbReference type="Gene3D" id="2.60.60.20">
    <property type="entry name" value="PLAT/LH2 domain"/>
    <property type="match status" value="1"/>
</dbReference>
<name>A0A2C9KRW2_BIOGL</name>
<dbReference type="PANTHER" id="PTHR11610">
    <property type="entry name" value="LIPASE"/>
    <property type="match status" value="1"/>
</dbReference>
<feature type="binding site" evidence="6">
    <location>
        <position position="227"/>
    </location>
    <ligand>
        <name>Ca(2+)</name>
        <dbReference type="ChEBI" id="CHEBI:29108"/>
    </ligand>
</feature>
<dbReference type="PIRSF" id="PIRSF000865">
    <property type="entry name" value="Lipoprotein_lipase_LIPH"/>
    <property type="match status" value="1"/>
</dbReference>
<dbReference type="EnsemblMetazoa" id="BGLB022824-RA">
    <property type="protein sequence ID" value="BGLB022824-PA"/>
    <property type="gene ID" value="BGLB022824"/>
</dbReference>
<dbReference type="Proteomes" id="UP000076420">
    <property type="component" value="Unassembled WGS sequence"/>
</dbReference>
<dbReference type="InterPro" id="IPR002331">
    <property type="entry name" value="Lipase_panc"/>
</dbReference>
<dbReference type="KEGG" id="bgt:106055498"/>
<dbReference type="SUPFAM" id="SSF49723">
    <property type="entry name" value="Lipase/lipooxygenase domain (PLAT/LH2 domain)"/>
    <property type="match status" value="1"/>
</dbReference>
<dbReference type="InterPro" id="IPR033906">
    <property type="entry name" value="Lipase_N"/>
</dbReference>
<reference evidence="11" key="1">
    <citation type="submission" date="2020-05" db="UniProtKB">
        <authorList>
            <consortium name="EnsemblMetazoa"/>
        </authorList>
    </citation>
    <scope>IDENTIFICATION</scope>
    <source>
        <strain evidence="11">BB02</strain>
    </source>
</reference>
<feature type="chain" id="PRO_5012338517" description="PLAT domain-containing protein" evidence="9">
    <location>
        <begin position="26"/>
        <end position="497"/>
    </location>
</feature>
<dbReference type="AlphaFoldDB" id="A0A2C9KRW2"/>
<evidence type="ECO:0000259" key="10">
    <source>
        <dbReference type="PROSITE" id="PS50095"/>
    </source>
</evidence>
<dbReference type="OrthoDB" id="199913at2759"/>
<dbReference type="Pfam" id="PF01477">
    <property type="entry name" value="PLAT"/>
    <property type="match status" value="1"/>
</dbReference>
<evidence type="ECO:0000256" key="2">
    <source>
        <dbReference type="ARBA" id="ARBA00010701"/>
    </source>
</evidence>
<evidence type="ECO:0000313" key="12">
    <source>
        <dbReference type="Proteomes" id="UP000076420"/>
    </source>
</evidence>
<comment type="similarity">
    <text evidence="2 8">Belongs to the AB hydrolase superfamily. Lipase family.</text>
</comment>
<dbReference type="GO" id="GO:0046872">
    <property type="term" value="F:metal ion binding"/>
    <property type="evidence" value="ECO:0007669"/>
    <property type="project" value="UniProtKB-KW"/>
</dbReference>
<evidence type="ECO:0000313" key="11">
    <source>
        <dbReference type="EnsemblMetazoa" id="BGLB022824-PA"/>
    </source>
</evidence>
<dbReference type="RefSeq" id="XP_013067235.2">
    <property type="nucleotide sequence ID" value="XM_013211781.2"/>
</dbReference>
<feature type="binding site" evidence="6">
    <location>
        <position position="222"/>
    </location>
    <ligand>
        <name>Ca(2+)</name>
        <dbReference type="ChEBI" id="CHEBI:29108"/>
    </ligand>
</feature>
<evidence type="ECO:0000256" key="9">
    <source>
        <dbReference type="SAM" id="SignalP"/>
    </source>
</evidence>
<evidence type="ECO:0000256" key="1">
    <source>
        <dbReference type="ARBA" id="ARBA00004613"/>
    </source>
</evidence>
<evidence type="ECO:0000256" key="6">
    <source>
        <dbReference type="PIRSR" id="PIRSR000865-2"/>
    </source>
</evidence>
<dbReference type="Gene3D" id="3.40.50.1820">
    <property type="entry name" value="alpha/beta hydrolase"/>
    <property type="match status" value="1"/>
</dbReference>
<feature type="domain" description="PLAT" evidence="10">
    <location>
        <begin position="369"/>
        <end position="497"/>
    </location>
</feature>
<dbReference type="VEuPathDB" id="VectorBase:BGLAX_045482"/>
<feature type="active site" description="Charge relay system" evidence="5">
    <location>
        <position position="208"/>
    </location>
</feature>
<keyword evidence="6" id="KW-0479">Metal-binding</keyword>
<accession>A0A2C9KRW2</accession>
<dbReference type="InterPro" id="IPR029058">
    <property type="entry name" value="AB_hydrolase_fold"/>
</dbReference>
<feature type="binding site" evidence="6">
    <location>
        <position position="224"/>
    </location>
    <ligand>
        <name>Ca(2+)</name>
        <dbReference type="ChEBI" id="CHEBI:29108"/>
    </ligand>
</feature>
<keyword evidence="3" id="KW-0964">Secreted</keyword>
<dbReference type="PRINTS" id="PR00821">
    <property type="entry name" value="TAGLIPASE"/>
</dbReference>
<dbReference type="STRING" id="6526.A0A2C9KRW2"/>
<dbReference type="GO" id="GO:0004806">
    <property type="term" value="F:triacylglycerol lipase activity"/>
    <property type="evidence" value="ECO:0007669"/>
    <property type="project" value="InterPro"/>
</dbReference>
<dbReference type="Pfam" id="PF00151">
    <property type="entry name" value="Lipase"/>
    <property type="match status" value="1"/>
</dbReference>
<keyword evidence="4" id="KW-1015">Disulfide bond</keyword>
<evidence type="ECO:0000256" key="5">
    <source>
        <dbReference type="PIRSR" id="PIRSR000865-1"/>
    </source>
</evidence>
<dbReference type="GO" id="GO:0005615">
    <property type="term" value="C:extracellular space"/>
    <property type="evidence" value="ECO:0007669"/>
    <property type="project" value="TreeGrafter"/>
</dbReference>
<dbReference type="InterPro" id="IPR013818">
    <property type="entry name" value="Lipase"/>
</dbReference>
<dbReference type="InterPro" id="IPR001024">
    <property type="entry name" value="PLAT/LH2_dom"/>
</dbReference>
<dbReference type="FunFam" id="3.40.50.1820:FF:000033">
    <property type="entry name" value="Pancreatic triacylglycerol lipase"/>
    <property type="match status" value="1"/>
</dbReference>
<protein>
    <recommendedName>
        <fullName evidence="10">PLAT domain-containing protein</fullName>
    </recommendedName>
</protein>
<feature type="signal peptide" evidence="9">
    <location>
        <begin position="1"/>
        <end position="25"/>
    </location>
</feature>
<dbReference type="PRINTS" id="PR00823">
    <property type="entry name" value="PANCLIPASE"/>
</dbReference>
<dbReference type="PROSITE" id="PS50095">
    <property type="entry name" value="PLAT"/>
    <property type="match status" value="1"/>
</dbReference>
<dbReference type="InterPro" id="IPR016272">
    <property type="entry name" value="Lipase_LIPH"/>
</dbReference>
<evidence type="ECO:0000256" key="7">
    <source>
        <dbReference type="PROSITE-ProRule" id="PRU00152"/>
    </source>
</evidence>
<comment type="subcellular location">
    <subcellularLocation>
        <location evidence="1">Secreted</location>
    </subcellularLocation>
</comment>
<dbReference type="InterPro" id="IPR000734">
    <property type="entry name" value="TAG_lipase"/>
</dbReference>
<dbReference type="InterPro" id="IPR036392">
    <property type="entry name" value="PLAT/LH2_dom_sf"/>
</dbReference>
<dbReference type="ESTHER" id="biogl-a0a2c9krw2">
    <property type="family name" value="Pancreatic_lipase"/>
</dbReference>
<dbReference type="CDD" id="cd00707">
    <property type="entry name" value="Pancreat_lipase_like"/>
    <property type="match status" value="1"/>
</dbReference>
<comment type="caution">
    <text evidence="7">Lacks conserved residue(s) required for the propagation of feature annotation.</text>
</comment>
<sequence length="497" mass="55087">MCCQEMSAVLCLLVVCFLQVNTVTATDKRAAVCFDRLGCFATEGPFGISLERPLVLPPERPEQIGTIFQLYTRDRSNASLNLPATRLDDLTTVWAQFKNKPTKILSHGFIDNSNETPYQRNLKDELLAHGDYNVIIVDWSKGNSPPYTQATANTRVVGAQIGLLVDELIKKKAMSASDFHLIGHSLGAQISGYAGERIPGLARISGIDPAGPYFENTDPVVRLDPTDAVFVDVIHSDGAPLGLLELGLGTKQAVGHLDFFPNLGRDQPGCTRNPFTQISQWGLVEGSIETLICNHMRAFHYYVESINTRCPFVGYPCNSEQDFTNGVCNVCGTGGCPYMGFHADRSKPSPGQRRKIYLTTDNHRPFCMYHLELTVKMSSISGQSEQGYITVDIVGDQGSTNDVRLNSVVMEFEVGKEYHFSVPTPSDIGNVQSVKFSFVQVPPLLNVFQWNLLGLRHPKLYIDEIDVFFQEQNKKLRFCSTGLSVETDHSVTISRQC</sequence>
<keyword evidence="6" id="KW-0106">Calcium</keyword>
<dbReference type="VEuPathDB" id="VectorBase:BGLB022824"/>
<evidence type="ECO:0000256" key="3">
    <source>
        <dbReference type="ARBA" id="ARBA00022525"/>
    </source>
</evidence>
<proteinExistence type="inferred from homology"/>
<evidence type="ECO:0000256" key="8">
    <source>
        <dbReference type="RuleBase" id="RU004262"/>
    </source>
</evidence>
<dbReference type="SUPFAM" id="SSF53474">
    <property type="entry name" value="alpha/beta-Hydrolases"/>
    <property type="match status" value="1"/>
</dbReference>
<keyword evidence="9" id="KW-0732">Signal</keyword>
<evidence type="ECO:0000256" key="4">
    <source>
        <dbReference type="ARBA" id="ARBA00023157"/>
    </source>
</evidence>
<gene>
    <name evidence="11" type="primary">106055498</name>
</gene>
<dbReference type="GO" id="GO:0016042">
    <property type="term" value="P:lipid catabolic process"/>
    <property type="evidence" value="ECO:0007669"/>
    <property type="project" value="TreeGrafter"/>
</dbReference>
<organism evidence="11 12">
    <name type="scientific">Biomphalaria glabrata</name>
    <name type="common">Bloodfluke planorb</name>
    <name type="synonym">Freshwater snail</name>
    <dbReference type="NCBI Taxonomy" id="6526"/>
    <lineage>
        <taxon>Eukaryota</taxon>
        <taxon>Metazoa</taxon>
        <taxon>Spiralia</taxon>
        <taxon>Lophotrochozoa</taxon>
        <taxon>Mollusca</taxon>
        <taxon>Gastropoda</taxon>
        <taxon>Heterobranchia</taxon>
        <taxon>Euthyneura</taxon>
        <taxon>Panpulmonata</taxon>
        <taxon>Hygrophila</taxon>
        <taxon>Lymnaeoidea</taxon>
        <taxon>Planorbidae</taxon>
        <taxon>Biomphalaria</taxon>
    </lineage>
</organism>
<feature type="active site" description="Nucleophile" evidence="5">
    <location>
        <position position="185"/>
    </location>
</feature>